<feature type="chain" id="PRO_5040262924" description="Ig-like domain-containing protein" evidence="1">
    <location>
        <begin position="33"/>
        <end position="640"/>
    </location>
</feature>
<dbReference type="InterPro" id="IPR005135">
    <property type="entry name" value="Endo/exonuclease/phosphatase"/>
</dbReference>
<dbReference type="GO" id="GO:0003824">
    <property type="term" value="F:catalytic activity"/>
    <property type="evidence" value="ECO:0007669"/>
    <property type="project" value="InterPro"/>
</dbReference>
<protein>
    <recommendedName>
        <fullName evidence="2">Ig-like domain-containing protein</fullName>
    </recommendedName>
</protein>
<evidence type="ECO:0000256" key="1">
    <source>
        <dbReference type="SAM" id="SignalP"/>
    </source>
</evidence>
<comment type="caution">
    <text evidence="3">The sequence shown here is derived from an EMBL/GenBank/DDBJ whole genome shotgun (WGS) entry which is preliminary data.</text>
</comment>
<dbReference type="Proteomes" id="UP001152622">
    <property type="component" value="Chromosome 14"/>
</dbReference>
<keyword evidence="1" id="KW-0732">Signal</keyword>
<feature type="domain" description="Ig-like" evidence="2">
    <location>
        <begin position="34"/>
        <end position="141"/>
    </location>
</feature>
<dbReference type="OrthoDB" id="9904367at2759"/>
<dbReference type="SUPFAM" id="SSF48726">
    <property type="entry name" value="Immunoglobulin"/>
    <property type="match status" value="1"/>
</dbReference>
<gene>
    <name evidence="3" type="ORF">SKAU_G00322440</name>
</gene>
<organism evidence="3 4">
    <name type="scientific">Synaphobranchus kaupii</name>
    <name type="common">Kaup's arrowtooth eel</name>
    <dbReference type="NCBI Taxonomy" id="118154"/>
    <lineage>
        <taxon>Eukaryota</taxon>
        <taxon>Metazoa</taxon>
        <taxon>Chordata</taxon>
        <taxon>Craniata</taxon>
        <taxon>Vertebrata</taxon>
        <taxon>Euteleostomi</taxon>
        <taxon>Actinopterygii</taxon>
        <taxon>Neopterygii</taxon>
        <taxon>Teleostei</taxon>
        <taxon>Anguilliformes</taxon>
        <taxon>Synaphobranchidae</taxon>
        <taxon>Synaphobranchus</taxon>
    </lineage>
</organism>
<dbReference type="PROSITE" id="PS50835">
    <property type="entry name" value="IG_LIKE"/>
    <property type="match status" value="1"/>
</dbReference>
<dbReference type="AlphaFoldDB" id="A0A9Q1IJX3"/>
<dbReference type="Gene3D" id="3.60.10.10">
    <property type="entry name" value="Endonuclease/exonuclease/phosphatase"/>
    <property type="match status" value="1"/>
</dbReference>
<sequence length="640" mass="69731">MRLTHACSGPPSPCSALLAVLFGFLCYLSTEAFPEVRSPKIKETTLQDNGKDGAVISCKADPGFPDDFTLIYWLVNRTFVEVAFPGGRIHEEEEKTIEENGQTLIQRDLVFKKDTEEDYRTNYTCVVTSPAGIAKTTFRLPRKNTGKPTKGIGRLINVLRKILQEAKVIFKRRPNHRRRCPANLVCPPLSSQKELSVVGGLWNCRSAVQKADFITAYAKVKSLHFLALTETWITPDNTATPAALSAGYSFSHTPRASGRGGGTGLLISTSWKFSIPTVPCLNISSFEFHAVTVTHPSALNIVVLYRPPGPLGAFLDELDTLLSSFPEDGTPVILLGDFNLQPDSAQLSSVTSLLQSFALTQSPSPATHNGGNQLDLVLTRSCATSELTVTPLHVSDHFFISFSLSCPLSLKSANNPPAVMFRRNLRTLSHTSLTTSALSALPPPATFAKMPIDVATSVFNSCLSQSLNSLCPLVSKPARLSPPSPWLTDSLRSSRTMLRAAERKWRKSRSPDDLASYHTLLAAFTAATTSAKTSFFQSKIDTCLSNPRKLFSTFSSLLTPPPPPSPSSLSADYFLTHFEGKVAAIRNSFTHPVTPHIPHTEPIATLSSFKTLKDSDVLELSSSLYLLSSFHICPPLLTPP</sequence>
<dbReference type="PANTHER" id="PTHR46670">
    <property type="entry name" value="ENDO/EXONUCLEASE/PHOSPHATASE DOMAIN-CONTAINING PROTEIN"/>
    <property type="match status" value="1"/>
</dbReference>
<dbReference type="EMBL" id="JAINUF010000014">
    <property type="protein sequence ID" value="KAJ8342316.1"/>
    <property type="molecule type" value="Genomic_DNA"/>
</dbReference>
<dbReference type="PANTHER" id="PTHR46670:SF3">
    <property type="entry name" value="ENDONUCLEASE_EXONUCLEASE_PHOSPHATASE DOMAIN-CONTAINING PROTEIN"/>
    <property type="match status" value="1"/>
</dbReference>
<feature type="signal peptide" evidence="1">
    <location>
        <begin position="1"/>
        <end position="32"/>
    </location>
</feature>
<dbReference type="InterPro" id="IPR036179">
    <property type="entry name" value="Ig-like_dom_sf"/>
</dbReference>
<name>A0A9Q1IJX3_SYNKA</name>
<evidence type="ECO:0000259" key="2">
    <source>
        <dbReference type="PROSITE" id="PS50835"/>
    </source>
</evidence>
<dbReference type="SUPFAM" id="SSF56219">
    <property type="entry name" value="DNase I-like"/>
    <property type="match status" value="1"/>
</dbReference>
<dbReference type="Gene3D" id="2.60.40.10">
    <property type="entry name" value="Immunoglobulins"/>
    <property type="match status" value="1"/>
</dbReference>
<dbReference type="InterPro" id="IPR055139">
    <property type="entry name" value="IL18BP-like_dom"/>
</dbReference>
<reference evidence="3" key="1">
    <citation type="journal article" date="2023" name="Science">
        <title>Genome structures resolve the early diversification of teleost fishes.</title>
        <authorList>
            <person name="Parey E."/>
            <person name="Louis A."/>
            <person name="Montfort J."/>
            <person name="Bouchez O."/>
            <person name="Roques C."/>
            <person name="Iampietro C."/>
            <person name="Lluch J."/>
            <person name="Castinel A."/>
            <person name="Donnadieu C."/>
            <person name="Desvignes T."/>
            <person name="Floi Bucao C."/>
            <person name="Jouanno E."/>
            <person name="Wen M."/>
            <person name="Mejri S."/>
            <person name="Dirks R."/>
            <person name="Jansen H."/>
            <person name="Henkel C."/>
            <person name="Chen W.J."/>
            <person name="Zahm M."/>
            <person name="Cabau C."/>
            <person name="Klopp C."/>
            <person name="Thompson A.W."/>
            <person name="Robinson-Rechavi M."/>
            <person name="Braasch I."/>
            <person name="Lecointre G."/>
            <person name="Bobe J."/>
            <person name="Postlethwait J.H."/>
            <person name="Berthelot C."/>
            <person name="Roest Crollius H."/>
            <person name="Guiguen Y."/>
        </authorList>
    </citation>
    <scope>NUCLEOTIDE SEQUENCE</scope>
    <source>
        <strain evidence="3">WJC10195</strain>
    </source>
</reference>
<dbReference type="Pfam" id="PF03372">
    <property type="entry name" value="Exo_endo_phos"/>
    <property type="match status" value="1"/>
</dbReference>
<keyword evidence="4" id="KW-1185">Reference proteome</keyword>
<dbReference type="InterPro" id="IPR007110">
    <property type="entry name" value="Ig-like_dom"/>
</dbReference>
<evidence type="ECO:0000313" key="4">
    <source>
        <dbReference type="Proteomes" id="UP001152622"/>
    </source>
</evidence>
<accession>A0A9Q1IJX3</accession>
<dbReference type="InterPro" id="IPR036691">
    <property type="entry name" value="Endo/exonu/phosph_ase_sf"/>
</dbReference>
<dbReference type="InterPro" id="IPR013783">
    <property type="entry name" value="Ig-like_fold"/>
</dbReference>
<proteinExistence type="predicted"/>
<dbReference type="Pfam" id="PF22009">
    <property type="entry name" value="YLDV-IL18BP-like"/>
    <property type="match status" value="1"/>
</dbReference>
<evidence type="ECO:0000313" key="3">
    <source>
        <dbReference type="EMBL" id="KAJ8342316.1"/>
    </source>
</evidence>